<proteinExistence type="predicted"/>
<evidence type="ECO:0008006" key="5">
    <source>
        <dbReference type="Google" id="ProtNLM"/>
    </source>
</evidence>
<comment type="caution">
    <text evidence="3">The sequence shown here is derived from an EMBL/GenBank/DDBJ whole genome shotgun (WGS) entry which is preliminary data.</text>
</comment>
<evidence type="ECO:0000313" key="3">
    <source>
        <dbReference type="EMBL" id="OGL82163.1"/>
    </source>
</evidence>
<feature type="region of interest" description="Disordered" evidence="1">
    <location>
        <begin position="1"/>
        <end position="23"/>
    </location>
</feature>
<gene>
    <name evidence="3" type="ORF">A2936_01205</name>
</gene>
<dbReference type="EMBL" id="MGEK01000023">
    <property type="protein sequence ID" value="OGL82163.1"/>
    <property type="molecule type" value="Genomic_DNA"/>
</dbReference>
<keyword evidence="2" id="KW-0812">Transmembrane</keyword>
<evidence type="ECO:0000256" key="2">
    <source>
        <dbReference type="SAM" id="Phobius"/>
    </source>
</evidence>
<evidence type="ECO:0000313" key="4">
    <source>
        <dbReference type="Proteomes" id="UP000176846"/>
    </source>
</evidence>
<dbReference type="Proteomes" id="UP000176846">
    <property type="component" value="Unassembled WGS sequence"/>
</dbReference>
<feature type="transmembrane region" description="Helical" evidence="2">
    <location>
        <begin position="37"/>
        <end position="59"/>
    </location>
</feature>
<reference evidence="3 4" key="1">
    <citation type="journal article" date="2016" name="Nat. Commun.">
        <title>Thousands of microbial genomes shed light on interconnected biogeochemical processes in an aquifer system.</title>
        <authorList>
            <person name="Anantharaman K."/>
            <person name="Brown C.T."/>
            <person name="Hug L.A."/>
            <person name="Sharon I."/>
            <person name="Castelle C.J."/>
            <person name="Probst A.J."/>
            <person name="Thomas B.C."/>
            <person name="Singh A."/>
            <person name="Wilkins M.J."/>
            <person name="Karaoz U."/>
            <person name="Brodie E.L."/>
            <person name="Williams K.H."/>
            <person name="Hubbard S.S."/>
            <person name="Banfield J.F."/>
        </authorList>
    </citation>
    <scope>NUCLEOTIDE SEQUENCE [LARGE SCALE GENOMIC DNA]</scope>
</reference>
<protein>
    <recommendedName>
        <fullName evidence="5">DUF4430 domain-containing protein</fullName>
    </recommendedName>
</protein>
<dbReference type="AlphaFoldDB" id="A0A1F7UV44"/>
<keyword evidence="2" id="KW-1133">Transmembrane helix</keyword>
<name>A0A1F7UV44_9BACT</name>
<sequence>MDISYQPPTKRARRELRRQSRAGETASLRRRQWLNKAAILIGIFLVLAAGIIAIARYAAKQPPLTEADIVSRNGLHWHPEMAIYIKGVRQDIPEAIGLGLVHQPIHTHEADGVVHLEFSNLVKKDDLTVGGFFNNWGKMFSRERILDYSNGPDGTVKMYVNGQTNDAFENYIMQDNDKIEIKYD</sequence>
<accession>A0A1F7UV44</accession>
<keyword evidence="2" id="KW-0472">Membrane</keyword>
<organism evidence="3 4">
    <name type="scientific">Candidatus Uhrbacteria bacterium RIFCSPLOWO2_01_FULL_47_25</name>
    <dbReference type="NCBI Taxonomy" id="1802402"/>
    <lineage>
        <taxon>Bacteria</taxon>
        <taxon>Candidatus Uhriibacteriota</taxon>
    </lineage>
</organism>
<evidence type="ECO:0000256" key="1">
    <source>
        <dbReference type="SAM" id="MobiDB-lite"/>
    </source>
</evidence>
<feature type="compositionally biased region" description="Basic residues" evidence="1">
    <location>
        <begin position="10"/>
        <end position="20"/>
    </location>
</feature>